<evidence type="ECO:0000313" key="2">
    <source>
        <dbReference type="Proteomes" id="UP000198824"/>
    </source>
</evidence>
<evidence type="ECO:0000313" key="1">
    <source>
        <dbReference type="EMBL" id="SFS12354.1"/>
    </source>
</evidence>
<accession>A0A1I6M9F7</accession>
<reference evidence="1 2" key="1">
    <citation type="submission" date="2016-10" db="EMBL/GenBank/DDBJ databases">
        <authorList>
            <person name="de Groot N.N."/>
        </authorList>
    </citation>
    <scope>NUCLEOTIDE SEQUENCE [LARGE SCALE GENOMIC DNA]</scope>
    <source>
        <strain evidence="1 2">S5-249</strain>
    </source>
</reference>
<dbReference type="Proteomes" id="UP000198824">
    <property type="component" value="Unassembled WGS sequence"/>
</dbReference>
<proteinExistence type="predicted"/>
<protein>
    <submittedName>
        <fullName evidence="1">Uncharacterized protein</fullName>
    </submittedName>
</protein>
<sequence length="45" mass="5073">MGRGFAPRALMMEKAVSRLEARRMFVDLARLAASYSHSDQKGGFR</sequence>
<keyword evidence="2" id="KW-1185">Reference proteome</keyword>
<organism evidence="1 2">
    <name type="scientific">Sphingomonas jatrophae</name>
    <dbReference type="NCBI Taxonomy" id="1166337"/>
    <lineage>
        <taxon>Bacteria</taxon>
        <taxon>Pseudomonadati</taxon>
        <taxon>Pseudomonadota</taxon>
        <taxon>Alphaproteobacteria</taxon>
        <taxon>Sphingomonadales</taxon>
        <taxon>Sphingomonadaceae</taxon>
        <taxon>Sphingomonas</taxon>
    </lineage>
</organism>
<gene>
    <name evidence="1" type="ORF">SAMN05192580_3725</name>
</gene>
<dbReference type="EMBL" id="FOZG01000003">
    <property type="protein sequence ID" value="SFS12354.1"/>
    <property type="molecule type" value="Genomic_DNA"/>
</dbReference>
<dbReference type="AlphaFoldDB" id="A0A1I6M9F7"/>
<name>A0A1I6M9F7_9SPHN</name>